<keyword evidence="2" id="KW-1185">Reference proteome</keyword>
<proteinExistence type="predicted"/>
<reference evidence="1 2" key="1">
    <citation type="submission" date="2016-10" db="EMBL/GenBank/DDBJ databases">
        <authorList>
            <person name="de Groot N.N."/>
        </authorList>
    </citation>
    <scope>NUCLEOTIDE SEQUENCE [LARGE SCALE GENOMIC DNA]</scope>
    <source>
        <strain evidence="1 2">TC2-24</strain>
    </source>
</reference>
<name>A0A1I0MQ69_9BACT</name>
<sequence>MNKEKDVKSYKNNVFSKKWPNYLVSSKNSCTFAPA</sequence>
<evidence type="ECO:0000313" key="2">
    <source>
        <dbReference type="Proteomes" id="UP000199373"/>
    </source>
</evidence>
<evidence type="ECO:0000313" key="1">
    <source>
        <dbReference type="EMBL" id="SEV90093.1"/>
    </source>
</evidence>
<gene>
    <name evidence="1" type="ORF">SAMN04487850_0835</name>
</gene>
<protein>
    <submittedName>
        <fullName evidence="1">Uncharacterized protein</fullName>
    </submittedName>
</protein>
<accession>A0A1I0MQ69</accession>
<dbReference type="AlphaFoldDB" id="A0A1I0MQ69"/>
<organism evidence="1 2">
    <name type="scientific">Prevotella aff. ruminicola Tc2-24</name>
    <dbReference type="NCBI Taxonomy" id="81582"/>
    <lineage>
        <taxon>Bacteria</taxon>
        <taxon>Pseudomonadati</taxon>
        <taxon>Bacteroidota</taxon>
        <taxon>Bacteroidia</taxon>
        <taxon>Bacteroidales</taxon>
        <taxon>Prevotellaceae</taxon>
        <taxon>Prevotella</taxon>
    </lineage>
</organism>
<dbReference type="EMBL" id="FOIQ01000001">
    <property type="protein sequence ID" value="SEV90093.1"/>
    <property type="molecule type" value="Genomic_DNA"/>
</dbReference>
<dbReference type="Proteomes" id="UP000199373">
    <property type="component" value="Unassembled WGS sequence"/>
</dbReference>